<dbReference type="AlphaFoldDB" id="A0A6N2N8M7"/>
<proteinExistence type="predicted"/>
<dbReference type="InterPro" id="IPR015495">
    <property type="entry name" value="Myb_TF_plants"/>
</dbReference>
<feature type="domain" description="Myb-like" evidence="5">
    <location>
        <begin position="9"/>
        <end position="61"/>
    </location>
</feature>
<dbReference type="PROSITE" id="PS51294">
    <property type="entry name" value="HTH_MYB"/>
    <property type="match status" value="1"/>
</dbReference>
<feature type="domain" description="HTH myb-type" evidence="6">
    <location>
        <begin position="9"/>
        <end position="65"/>
    </location>
</feature>
<keyword evidence="2" id="KW-0677">Repeat</keyword>
<sequence length="88" mass="10447">MVKATLVDKNGVRKGAWSKEEDDKLRVYVQKYGHWNWRQLPKFAGLSRCGKSCRLRWMNYLRPDVKRGNCSHEEDNLILQMHEELGNK</sequence>
<organism evidence="7">
    <name type="scientific">Salix viminalis</name>
    <name type="common">Common osier</name>
    <name type="synonym">Basket willow</name>
    <dbReference type="NCBI Taxonomy" id="40686"/>
    <lineage>
        <taxon>Eukaryota</taxon>
        <taxon>Viridiplantae</taxon>
        <taxon>Streptophyta</taxon>
        <taxon>Embryophyta</taxon>
        <taxon>Tracheophyta</taxon>
        <taxon>Spermatophyta</taxon>
        <taxon>Magnoliopsida</taxon>
        <taxon>eudicotyledons</taxon>
        <taxon>Gunneridae</taxon>
        <taxon>Pentapetalae</taxon>
        <taxon>rosids</taxon>
        <taxon>fabids</taxon>
        <taxon>Malpighiales</taxon>
        <taxon>Salicaceae</taxon>
        <taxon>Saliceae</taxon>
        <taxon>Salix</taxon>
    </lineage>
</organism>
<name>A0A6N2N8M7_SALVM</name>
<dbReference type="PANTHER" id="PTHR10641">
    <property type="entry name" value="MYB FAMILY TRANSCRIPTION FACTOR"/>
    <property type="match status" value="1"/>
</dbReference>
<evidence type="ECO:0008006" key="8">
    <source>
        <dbReference type="Google" id="ProtNLM"/>
    </source>
</evidence>
<dbReference type="CDD" id="cd00167">
    <property type="entry name" value="SANT"/>
    <property type="match status" value="1"/>
</dbReference>
<evidence type="ECO:0000256" key="1">
    <source>
        <dbReference type="ARBA" id="ARBA00004123"/>
    </source>
</evidence>
<dbReference type="SUPFAM" id="SSF46689">
    <property type="entry name" value="Homeodomain-like"/>
    <property type="match status" value="1"/>
</dbReference>
<protein>
    <recommendedName>
        <fullName evidence="8">HTH myb-type domain-containing protein</fullName>
    </recommendedName>
</protein>
<dbReference type="PROSITE" id="PS50090">
    <property type="entry name" value="MYB_LIKE"/>
    <property type="match status" value="1"/>
</dbReference>
<evidence type="ECO:0000313" key="7">
    <source>
        <dbReference type="EMBL" id="VFU60940.1"/>
    </source>
</evidence>
<evidence type="ECO:0000256" key="2">
    <source>
        <dbReference type="ARBA" id="ARBA00022737"/>
    </source>
</evidence>
<dbReference type="GO" id="GO:0003677">
    <property type="term" value="F:DNA binding"/>
    <property type="evidence" value="ECO:0007669"/>
    <property type="project" value="UniProtKB-KW"/>
</dbReference>
<dbReference type="EMBL" id="CAADRP010002085">
    <property type="protein sequence ID" value="VFU60940.1"/>
    <property type="molecule type" value="Genomic_DNA"/>
</dbReference>
<dbReference type="Gene3D" id="1.10.10.60">
    <property type="entry name" value="Homeodomain-like"/>
    <property type="match status" value="1"/>
</dbReference>
<evidence type="ECO:0000259" key="5">
    <source>
        <dbReference type="PROSITE" id="PS50090"/>
    </source>
</evidence>
<accession>A0A6N2N8M7</accession>
<dbReference type="GO" id="GO:0005634">
    <property type="term" value="C:nucleus"/>
    <property type="evidence" value="ECO:0007669"/>
    <property type="project" value="UniProtKB-SubCell"/>
</dbReference>
<keyword evidence="3" id="KW-0238">DNA-binding</keyword>
<dbReference type="SMART" id="SM00717">
    <property type="entry name" value="SANT"/>
    <property type="match status" value="1"/>
</dbReference>
<dbReference type="InterPro" id="IPR009057">
    <property type="entry name" value="Homeodomain-like_sf"/>
</dbReference>
<evidence type="ECO:0000259" key="6">
    <source>
        <dbReference type="PROSITE" id="PS51294"/>
    </source>
</evidence>
<evidence type="ECO:0000256" key="4">
    <source>
        <dbReference type="ARBA" id="ARBA00023242"/>
    </source>
</evidence>
<dbReference type="InterPro" id="IPR017930">
    <property type="entry name" value="Myb_dom"/>
</dbReference>
<evidence type="ECO:0000256" key="3">
    <source>
        <dbReference type="ARBA" id="ARBA00023125"/>
    </source>
</evidence>
<dbReference type="Pfam" id="PF00249">
    <property type="entry name" value="Myb_DNA-binding"/>
    <property type="match status" value="1"/>
</dbReference>
<keyword evidence="4" id="KW-0539">Nucleus</keyword>
<dbReference type="PANTHER" id="PTHR10641:SF1409">
    <property type="entry name" value="MYB FAMILY PROTEIN"/>
    <property type="match status" value="1"/>
</dbReference>
<comment type="subcellular location">
    <subcellularLocation>
        <location evidence="1">Nucleus</location>
    </subcellularLocation>
</comment>
<gene>
    <name evidence="7" type="ORF">SVIM_LOCUS453716</name>
</gene>
<dbReference type="InterPro" id="IPR001005">
    <property type="entry name" value="SANT/Myb"/>
</dbReference>
<dbReference type="FunFam" id="1.10.10.60:FF:000001">
    <property type="entry name" value="MYB-related transcription factor"/>
    <property type="match status" value="1"/>
</dbReference>
<reference evidence="7" key="1">
    <citation type="submission" date="2019-03" db="EMBL/GenBank/DDBJ databases">
        <authorList>
            <person name="Mank J."/>
            <person name="Almeida P."/>
        </authorList>
    </citation>
    <scope>NUCLEOTIDE SEQUENCE</scope>
    <source>
        <strain evidence="7">78183</strain>
    </source>
</reference>